<evidence type="ECO:0000256" key="7">
    <source>
        <dbReference type="ARBA" id="ARBA00047899"/>
    </source>
</evidence>
<feature type="compositionally biased region" description="Low complexity" evidence="9">
    <location>
        <begin position="326"/>
        <end position="336"/>
    </location>
</feature>
<dbReference type="InterPro" id="IPR011009">
    <property type="entry name" value="Kinase-like_dom_sf"/>
</dbReference>
<keyword evidence="12" id="KW-1185">Reference proteome</keyword>
<comment type="catalytic activity">
    <reaction evidence="7">
        <text>L-threonyl-[protein] + ATP = O-phospho-L-threonyl-[protein] + ADP + H(+)</text>
        <dbReference type="Rhea" id="RHEA:46608"/>
        <dbReference type="Rhea" id="RHEA-COMP:11060"/>
        <dbReference type="Rhea" id="RHEA-COMP:11605"/>
        <dbReference type="ChEBI" id="CHEBI:15378"/>
        <dbReference type="ChEBI" id="CHEBI:30013"/>
        <dbReference type="ChEBI" id="CHEBI:30616"/>
        <dbReference type="ChEBI" id="CHEBI:61977"/>
        <dbReference type="ChEBI" id="CHEBI:456216"/>
        <dbReference type="EC" id="2.7.11.1"/>
    </reaction>
</comment>
<dbReference type="EC" id="2.7.11.1" evidence="1"/>
<proteinExistence type="predicted"/>
<reference evidence="11" key="1">
    <citation type="journal article" date="2023" name="Mol. Phylogenet. Evol.">
        <title>Genome-scale phylogeny and comparative genomics of the fungal order Sordariales.</title>
        <authorList>
            <person name="Hensen N."/>
            <person name="Bonometti L."/>
            <person name="Westerberg I."/>
            <person name="Brannstrom I.O."/>
            <person name="Guillou S."/>
            <person name="Cros-Aarteil S."/>
            <person name="Calhoun S."/>
            <person name="Haridas S."/>
            <person name="Kuo A."/>
            <person name="Mondo S."/>
            <person name="Pangilinan J."/>
            <person name="Riley R."/>
            <person name="LaButti K."/>
            <person name="Andreopoulos B."/>
            <person name="Lipzen A."/>
            <person name="Chen C."/>
            <person name="Yan M."/>
            <person name="Daum C."/>
            <person name="Ng V."/>
            <person name="Clum A."/>
            <person name="Steindorff A."/>
            <person name="Ohm R.A."/>
            <person name="Martin F."/>
            <person name="Silar P."/>
            <person name="Natvig D.O."/>
            <person name="Lalanne C."/>
            <person name="Gautier V."/>
            <person name="Ament-Velasquez S.L."/>
            <person name="Kruys A."/>
            <person name="Hutchinson M.I."/>
            <person name="Powell A.J."/>
            <person name="Barry K."/>
            <person name="Miller A.N."/>
            <person name="Grigoriev I.V."/>
            <person name="Debuchy R."/>
            <person name="Gladieux P."/>
            <person name="Hiltunen Thoren M."/>
            <person name="Johannesson H."/>
        </authorList>
    </citation>
    <scope>NUCLEOTIDE SEQUENCE</scope>
    <source>
        <strain evidence="11">CBS 232.78</strain>
    </source>
</reference>
<evidence type="ECO:0000256" key="1">
    <source>
        <dbReference type="ARBA" id="ARBA00012513"/>
    </source>
</evidence>
<keyword evidence="4" id="KW-0547">Nucleotide-binding</keyword>
<name>A0AAE0K0N9_9PEZI</name>
<dbReference type="Gene3D" id="1.10.510.10">
    <property type="entry name" value="Transferase(Phosphotransferase) domain 1"/>
    <property type="match status" value="1"/>
</dbReference>
<evidence type="ECO:0000256" key="3">
    <source>
        <dbReference type="ARBA" id="ARBA00022679"/>
    </source>
</evidence>
<dbReference type="GO" id="GO:0005737">
    <property type="term" value="C:cytoplasm"/>
    <property type="evidence" value="ECO:0007669"/>
    <property type="project" value="TreeGrafter"/>
</dbReference>
<evidence type="ECO:0000313" key="12">
    <source>
        <dbReference type="Proteomes" id="UP001285441"/>
    </source>
</evidence>
<dbReference type="PROSITE" id="PS50011">
    <property type="entry name" value="PROTEIN_KINASE_DOM"/>
    <property type="match status" value="1"/>
</dbReference>
<evidence type="ECO:0000256" key="5">
    <source>
        <dbReference type="ARBA" id="ARBA00022777"/>
    </source>
</evidence>
<keyword evidence="2" id="KW-0723">Serine/threonine-protein kinase</keyword>
<evidence type="ECO:0000256" key="2">
    <source>
        <dbReference type="ARBA" id="ARBA00022527"/>
    </source>
</evidence>
<accession>A0AAE0K0N9</accession>
<dbReference type="PANTHER" id="PTHR47634">
    <property type="entry name" value="PROTEIN KINASE DOMAIN-CONTAINING PROTEIN-RELATED"/>
    <property type="match status" value="1"/>
</dbReference>
<dbReference type="InterPro" id="IPR000719">
    <property type="entry name" value="Prot_kinase_dom"/>
</dbReference>
<keyword evidence="3" id="KW-0808">Transferase</keyword>
<dbReference type="SUPFAM" id="SSF56112">
    <property type="entry name" value="Protein kinase-like (PK-like)"/>
    <property type="match status" value="1"/>
</dbReference>
<evidence type="ECO:0000256" key="4">
    <source>
        <dbReference type="ARBA" id="ARBA00022741"/>
    </source>
</evidence>
<dbReference type="PANTHER" id="PTHR47634:SF9">
    <property type="entry name" value="PROTEIN KINASE DOMAIN-CONTAINING PROTEIN-RELATED"/>
    <property type="match status" value="1"/>
</dbReference>
<evidence type="ECO:0000256" key="6">
    <source>
        <dbReference type="ARBA" id="ARBA00022840"/>
    </source>
</evidence>
<reference evidence="11" key="2">
    <citation type="submission" date="2023-06" db="EMBL/GenBank/DDBJ databases">
        <authorList>
            <consortium name="Lawrence Berkeley National Laboratory"/>
            <person name="Haridas S."/>
            <person name="Hensen N."/>
            <person name="Bonometti L."/>
            <person name="Westerberg I."/>
            <person name="Brannstrom I.O."/>
            <person name="Guillou S."/>
            <person name="Cros-Aarteil S."/>
            <person name="Calhoun S."/>
            <person name="Kuo A."/>
            <person name="Mondo S."/>
            <person name="Pangilinan J."/>
            <person name="Riley R."/>
            <person name="LaButti K."/>
            <person name="Andreopoulos B."/>
            <person name="Lipzen A."/>
            <person name="Chen C."/>
            <person name="Yanf M."/>
            <person name="Daum C."/>
            <person name="Ng V."/>
            <person name="Clum A."/>
            <person name="Steindorff A."/>
            <person name="Ohm R."/>
            <person name="Martin F."/>
            <person name="Silar P."/>
            <person name="Natvig D."/>
            <person name="Lalanne C."/>
            <person name="Gautier V."/>
            <person name="Ament-velasquez S.L."/>
            <person name="Kruys A."/>
            <person name="Hutchinson M.I."/>
            <person name="Powell A.J."/>
            <person name="Barry K."/>
            <person name="Miller A.N."/>
            <person name="Grigoriev I.V."/>
            <person name="Debuchy R."/>
            <person name="Gladieux P."/>
            <person name="Thoren M.H."/>
            <person name="Johannesson H."/>
        </authorList>
    </citation>
    <scope>NUCLEOTIDE SEQUENCE</scope>
    <source>
        <strain evidence="11">CBS 232.78</strain>
    </source>
</reference>
<feature type="region of interest" description="Disordered" evidence="9">
    <location>
        <begin position="311"/>
        <end position="339"/>
    </location>
</feature>
<dbReference type="EMBL" id="JAULSW010000011">
    <property type="protein sequence ID" value="KAK3367839.1"/>
    <property type="molecule type" value="Genomic_DNA"/>
</dbReference>
<dbReference type="Proteomes" id="UP001285441">
    <property type="component" value="Unassembled WGS sequence"/>
</dbReference>
<dbReference type="GO" id="GO:0000245">
    <property type="term" value="P:spliceosomal complex assembly"/>
    <property type="evidence" value="ECO:0007669"/>
    <property type="project" value="TreeGrafter"/>
</dbReference>
<keyword evidence="6" id="KW-0067">ATP-binding</keyword>
<dbReference type="GO" id="GO:0050684">
    <property type="term" value="P:regulation of mRNA processing"/>
    <property type="evidence" value="ECO:0007669"/>
    <property type="project" value="TreeGrafter"/>
</dbReference>
<dbReference type="AlphaFoldDB" id="A0AAE0K0N9"/>
<protein>
    <recommendedName>
        <fullName evidence="1">non-specific serine/threonine protein kinase</fullName>
        <ecNumber evidence="1">2.7.11.1</ecNumber>
    </recommendedName>
</protein>
<dbReference type="Pfam" id="PF00069">
    <property type="entry name" value="Pkinase"/>
    <property type="match status" value="1"/>
</dbReference>
<comment type="catalytic activity">
    <reaction evidence="8">
        <text>L-seryl-[protein] + ATP = O-phospho-L-seryl-[protein] + ADP + H(+)</text>
        <dbReference type="Rhea" id="RHEA:17989"/>
        <dbReference type="Rhea" id="RHEA-COMP:9863"/>
        <dbReference type="Rhea" id="RHEA-COMP:11604"/>
        <dbReference type="ChEBI" id="CHEBI:15378"/>
        <dbReference type="ChEBI" id="CHEBI:29999"/>
        <dbReference type="ChEBI" id="CHEBI:30616"/>
        <dbReference type="ChEBI" id="CHEBI:83421"/>
        <dbReference type="ChEBI" id="CHEBI:456216"/>
        <dbReference type="EC" id="2.7.11.1"/>
    </reaction>
</comment>
<evidence type="ECO:0000313" key="11">
    <source>
        <dbReference type="EMBL" id="KAK3367839.1"/>
    </source>
</evidence>
<gene>
    <name evidence="11" type="ORF">B0H63DRAFT_515593</name>
</gene>
<comment type="caution">
    <text evidence="11">The sequence shown here is derived from an EMBL/GenBank/DDBJ whole genome shotgun (WGS) entry which is preliminary data.</text>
</comment>
<evidence type="ECO:0000256" key="8">
    <source>
        <dbReference type="ARBA" id="ARBA00048679"/>
    </source>
</evidence>
<dbReference type="GO" id="GO:0005634">
    <property type="term" value="C:nucleus"/>
    <property type="evidence" value="ECO:0007669"/>
    <property type="project" value="TreeGrafter"/>
</dbReference>
<evidence type="ECO:0000259" key="10">
    <source>
        <dbReference type="PROSITE" id="PS50011"/>
    </source>
</evidence>
<dbReference type="GO" id="GO:0005524">
    <property type="term" value="F:ATP binding"/>
    <property type="evidence" value="ECO:0007669"/>
    <property type="project" value="UniProtKB-KW"/>
</dbReference>
<feature type="domain" description="Protein kinase" evidence="10">
    <location>
        <begin position="51"/>
        <end position="392"/>
    </location>
</feature>
<sequence>MSPPAPETTTADRFLPVSPAGARNLEPPAGCQPGGYHPIHLGDFLGPNGQYEILCKPGHGSNWTAWLALDRSSGSIVHRHQQRRALIRALPPNDNRVVGLRSVFSLDGPNGWHVVMVLEAMGPDLVDVLNPICTLVTSWRISARWGAHTWRSSFDSREASAECRVPLIRRDGQPADYWAPRCLVEPAPLVEWLDSFGALDPMVKLTDLGGRFFVPQQGGGYRGRVAVNVALRAPEVILNSQPGQYHSSIPLGKEIDIWTFGCLTFELLMGGLLFKELSELAPDPEMNEETNNEHLIQLVEVLEKQYFDEQGRRRDLDGDSDDNSDDTLGSGSDSVLAEPDQFNMLEKQLDDGKPADMNEDEMQLVLTMLRRVFRLEPSRRPSAQHLLTHPWFAGV</sequence>
<dbReference type="InterPro" id="IPR051334">
    <property type="entry name" value="SRPK"/>
</dbReference>
<dbReference type="SMART" id="SM00220">
    <property type="entry name" value="S_TKc"/>
    <property type="match status" value="1"/>
</dbReference>
<organism evidence="11 12">
    <name type="scientific">Podospora didyma</name>
    <dbReference type="NCBI Taxonomy" id="330526"/>
    <lineage>
        <taxon>Eukaryota</taxon>
        <taxon>Fungi</taxon>
        <taxon>Dikarya</taxon>
        <taxon>Ascomycota</taxon>
        <taxon>Pezizomycotina</taxon>
        <taxon>Sordariomycetes</taxon>
        <taxon>Sordariomycetidae</taxon>
        <taxon>Sordariales</taxon>
        <taxon>Podosporaceae</taxon>
        <taxon>Podospora</taxon>
    </lineage>
</organism>
<feature type="region of interest" description="Disordered" evidence="9">
    <location>
        <begin position="1"/>
        <end position="27"/>
    </location>
</feature>
<evidence type="ECO:0000256" key="9">
    <source>
        <dbReference type="SAM" id="MobiDB-lite"/>
    </source>
</evidence>
<keyword evidence="5 11" id="KW-0418">Kinase</keyword>
<dbReference type="GO" id="GO:0004674">
    <property type="term" value="F:protein serine/threonine kinase activity"/>
    <property type="evidence" value="ECO:0007669"/>
    <property type="project" value="UniProtKB-KW"/>
</dbReference>
<dbReference type="Gene3D" id="3.30.200.20">
    <property type="entry name" value="Phosphorylase Kinase, domain 1"/>
    <property type="match status" value="1"/>
</dbReference>